<dbReference type="KEGG" id="gtt:GUITHDRAFT_135994"/>
<keyword evidence="1" id="KW-0175">Coiled coil</keyword>
<reference evidence="3" key="3">
    <citation type="submission" date="2015-06" db="UniProtKB">
        <authorList>
            <consortium name="EnsemblProtists"/>
        </authorList>
    </citation>
    <scope>IDENTIFICATION</scope>
</reference>
<sequence>MSDENFMQEEEERMRDKLVEEQEEKIGVNGTHQVEQTFEFRRKLSVMKERELEEMERKHVEILSALQHENDMLRNQVKDQSNIAKQLENQVQELKLSISYSVSLDALREYEELIANERVNSWLMTLNNIAKHWTRLNTSRCFWFWFNHAMWKKRNLWCVRRVSRARLHAWLRKFKNVMTMKRVVKSDTRKAQWLKIMHQRRRCRLQFKRWMKQFIKDMFHLWSEQNTRCKYFQQTMQLQETVKLYESEIEAIMTRLHEVETDLEYERSKNLLEYREQAIVKEREIERIEQNCAEKLSAHLEEIKILEAVNKNLTERNKELESEGSNRKLSLVKDRPIDVCVPDAAQDTKVMHEMSIHLSITIYKARMTKRIVFDSFRSLTGSPKARMGDFLSSLLDRRTRQLAFQCWSTARNLSRNLLVKATRCKSKSCDRTLLVALQDWRGLCRAKRREEGKIMRVRRRNCEKVLRWSFEKWNEEPESICEMRSQLVRKEAEVAERTRDLQESNSKYDAMLLSRRREMDRMRQAAGSLGFHAQKKVPLLRAMTSWRLQGMLKFLFSCVKLKAAAMGRRSVSRRALHAWAWEALGENEEEQRRQQDGPVQMTPKEQLRAARRMVTSWERLQRKIFFKQTFLGGSFIRWINELALRAFSEWRQGLNSSLTRRRVNLGGYV</sequence>
<keyword evidence="4" id="KW-1185">Reference proteome</keyword>
<evidence type="ECO:0000313" key="2">
    <source>
        <dbReference type="EMBL" id="EKX49303.1"/>
    </source>
</evidence>
<reference evidence="4" key="2">
    <citation type="submission" date="2012-11" db="EMBL/GenBank/DDBJ databases">
        <authorList>
            <person name="Kuo A."/>
            <person name="Curtis B.A."/>
            <person name="Tanifuji G."/>
            <person name="Burki F."/>
            <person name="Gruber A."/>
            <person name="Irimia M."/>
            <person name="Maruyama S."/>
            <person name="Arias M.C."/>
            <person name="Ball S.G."/>
            <person name="Gile G.H."/>
            <person name="Hirakawa Y."/>
            <person name="Hopkins J.F."/>
            <person name="Rensing S.A."/>
            <person name="Schmutz J."/>
            <person name="Symeonidi A."/>
            <person name="Elias M."/>
            <person name="Eveleigh R.J."/>
            <person name="Herman E.K."/>
            <person name="Klute M.J."/>
            <person name="Nakayama T."/>
            <person name="Obornik M."/>
            <person name="Reyes-Prieto A."/>
            <person name="Armbrust E.V."/>
            <person name="Aves S.J."/>
            <person name="Beiko R.G."/>
            <person name="Coutinho P."/>
            <person name="Dacks J.B."/>
            <person name="Durnford D.G."/>
            <person name="Fast N.M."/>
            <person name="Green B.R."/>
            <person name="Grisdale C."/>
            <person name="Hempe F."/>
            <person name="Henrissat B."/>
            <person name="Hoppner M.P."/>
            <person name="Ishida K.-I."/>
            <person name="Kim E."/>
            <person name="Koreny L."/>
            <person name="Kroth P.G."/>
            <person name="Liu Y."/>
            <person name="Malik S.-B."/>
            <person name="Maier U.G."/>
            <person name="McRose D."/>
            <person name="Mock T."/>
            <person name="Neilson J.A."/>
            <person name="Onodera N.T."/>
            <person name="Poole A.M."/>
            <person name="Pritham E.J."/>
            <person name="Richards T.A."/>
            <person name="Rocap G."/>
            <person name="Roy S.W."/>
            <person name="Sarai C."/>
            <person name="Schaack S."/>
            <person name="Shirato S."/>
            <person name="Slamovits C.H."/>
            <person name="Spencer D.F."/>
            <person name="Suzuki S."/>
            <person name="Worden A.Z."/>
            <person name="Zauner S."/>
            <person name="Barry K."/>
            <person name="Bell C."/>
            <person name="Bharti A.K."/>
            <person name="Crow J.A."/>
            <person name="Grimwood J."/>
            <person name="Kramer R."/>
            <person name="Lindquist E."/>
            <person name="Lucas S."/>
            <person name="Salamov A."/>
            <person name="McFadden G.I."/>
            <person name="Lane C.E."/>
            <person name="Keeling P.J."/>
            <person name="Gray M.W."/>
            <person name="Grigoriev I.V."/>
            <person name="Archibald J.M."/>
        </authorList>
    </citation>
    <scope>NUCLEOTIDE SEQUENCE</scope>
    <source>
        <strain evidence="4">CCMP2712</strain>
    </source>
</reference>
<dbReference type="RefSeq" id="XP_005836283.1">
    <property type="nucleotide sequence ID" value="XM_005836226.1"/>
</dbReference>
<feature type="coiled-coil region" evidence="1">
    <location>
        <begin position="242"/>
        <end position="323"/>
    </location>
</feature>
<dbReference type="EnsemblProtists" id="EKX49303">
    <property type="protein sequence ID" value="EKX49303"/>
    <property type="gene ID" value="GUITHDRAFT_135994"/>
</dbReference>
<protein>
    <recommendedName>
        <fullName evidence="5">Sfi1 spindle body domain-containing protein</fullName>
    </recommendedName>
</protein>
<dbReference type="EMBL" id="JH992982">
    <property type="protein sequence ID" value="EKX49303.1"/>
    <property type="molecule type" value="Genomic_DNA"/>
</dbReference>
<evidence type="ECO:0000256" key="1">
    <source>
        <dbReference type="SAM" id="Coils"/>
    </source>
</evidence>
<reference evidence="2 4" key="1">
    <citation type="journal article" date="2012" name="Nature">
        <title>Algal genomes reveal evolutionary mosaicism and the fate of nucleomorphs.</title>
        <authorList>
            <consortium name="DOE Joint Genome Institute"/>
            <person name="Curtis B.A."/>
            <person name="Tanifuji G."/>
            <person name="Burki F."/>
            <person name="Gruber A."/>
            <person name="Irimia M."/>
            <person name="Maruyama S."/>
            <person name="Arias M.C."/>
            <person name="Ball S.G."/>
            <person name="Gile G.H."/>
            <person name="Hirakawa Y."/>
            <person name="Hopkins J.F."/>
            <person name="Kuo A."/>
            <person name="Rensing S.A."/>
            <person name="Schmutz J."/>
            <person name="Symeonidi A."/>
            <person name="Elias M."/>
            <person name="Eveleigh R.J."/>
            <person name="Herman E.K."/>
            <person name="Klute M.J."/>
            <person name="Nakayama T."/>
            <person name="Obornik M."/>
            <person name="Reyes-Prieto A."/>
            <person name="Armbrust E.V."/>
            <person name="Aves S.J."/>
            <person name="Beiko R.G."/>
            <person name="Coutinho P."/>
            <person name="Dacks J.B."/>
            <person name="Durnford D.G."/>
            <person name="Fast N.M."/>
            <person name="Green B.R."/>
            <person name="Grisdale C.J."/>
            <person name="Hempel F."/>
            <person name="Henrissat B."/>
            <person name="Hoppner M.P."/>
            <person name="Ishida K."/>
            <person name="Kim E."/>
            <person name="Koreny L."/>
            <person name="Kroth P.G."/>
            <person name="Liu Y."/>
            <person name="Malik S.B."/>
            <person name="Maier U.G."/>
            <person name="McRose D."/>
            <person name="Mock T."/>
            <person name="Neilson J.A."/>
            <person name="Onodera N.T."/>
            <person name="Poole A.M."/>
            <person name="Pritham E.J."/>
            <person name="Richards T.A."/>
            <person name="Rocap G."/>
            <person name="Roy S.W."/>
            <person name="Sarai C."/>
            <person name="Schaack S."/>
            <person name="Shirato S."/>
            <person name="Slamovits C.H."/>
            <person name="Spencer D.F."/>
            <person name="Suzuki S."/>
            <person name="Worden A.Z."/>
            <person name="Zauner S."/>
            <person name="Barry K."/>
            <person name="Bell C."/>
            <person name="Bharti A.K."/>
            <person name="Crow J.A."/>
            <person name="Grimwood J."/>
            <person name="Kramer R."/>
            <person name="Lindquist E."/>
            <person name="Lucas S."/>
            <person name="Salamov A."/>
            <person name="McFadden G.I."/>
            <person name="Lane C.E."/>
            <person name="Keeling P.J."/>
            <person name="Gray M.W."/>
            <person name="Grigoriev I.V."/>
            <person name="Archibald J.M."/>
        </authorList>
    </citation>
    <scope>NUCLEOTIDE SEQUENCE</scope>
    <source>
        <strain evidence="2 4">CCMP2712</strain>
    </source>
</reference>
<feature type="coiled-coil region" evidence="1">
    <location>
        <begin position="63"/>
        <end position="97"/>
    </location>
</feature>
<evidence type="ECO:0000313" key="3">
    <source>
        <dbReference type="EnsemblProtists" id="EKX49303"/>
    </source>
</evidence>
<gene>
    <name evidence="2" type="ORF">GUITHDRAFT_135994</name>
</gene>
<accession>L1JML8</accession>
<dbReference type="Proteomes" id="UP000011087">
    <property type="component" value="Unassembled WGS sequence"/>
</dbReference>
<organism evidence="2">
    <name type="scientific">Guillardia theta (strain CCMP2712)</name>
    <name type="common">Cryptophyte</name>
    <dbReference type="NCBI Taxonomy" id="905079"/>
    <lineage>
        <taxon>Eukaryota</taxon>
        <taxon>Cryptophyceae</taxon>
        <taxon>Pyrenomonadales</taxon>
        <taxon>Geminigeraceae</taxon>
        <taxon>Guillardia</taxon>
    </lineage>
</organism>
<dbReference type="HOGENOM" id="CLU_410760_0_0_1"/>
<dbReference type="GeneID" id="17306033"/>
<evidence type="ECO:0008006" key="5">
    <source>
        <dbReference type="Google" id="ProtNLM"/>
    </source>
</evidence>
<dbReference type="AlphaFoldDB" id="L1JML8"/>
<proteinExistence type="predicted"/>
<dbReference type="PaxDb" id="55529-EKX49303"/>
<evidence type="ECO:0000313" key="4">
    <source>
        <dbReference type="Proteomes" id="UP000011087"/>
    </source>
</evidence>
<name>L1JML8_GUITC</name>